<sequence>MRGVTVGGKAPRVVEGRRQRRGVARDTRVKVSSAERASGVGSGSTAADRYVAMNRFRVQERKEGADAKFEKRWAERPSRLATMDGFRWFALFRRVNRDGSPLDEEAHADYNYTSMTLWEDKETFKVWREGDAFKEAHGGGNIKGILDMLISSAQTLKGKPKLLLANAYKTSSVSVSESDLPKMAGGWRELVADGVNLLEPECFMAANDFVVTSGQEEAFLEEANAKIIEKARTFPGFRFGTVLNADNNSSEEGDVYATATVWDDQASWEAFAGEDGAKAGVSKNVAAKDPFPRYFEGKLVLTTQKGA</sequence>
<dbReference type="Proteomes" id="UP000316726">
    <property type="component" value="Chromosome 7"/>
</dbReference>
<name>A0A5B8MS67_9CHLO</name>
<dbReference type="EMBL" id="CP031040">
    <property type="protein sequence ID" value="QDZ22122.1"/>
    <property type="molecule type" value="Genomic_DNA"/>
</dbReference>
<keyword evidence="4" id="KW-1185">Reference proteome</keyword>
<dbReference type="Pfam" id="PF03992">
    <property type="entry name" value="ABM"/>
    <property type="match status" value="2"/>
</dbReference>
<feature type="domain" description="ABM" evidence="2">
    <location>
        <begin position="203"/>
        <end position="299"/>
    </location>
</feature>
<dbReference type="Gene3D" id="3.30.70.100">
    <property type="match status" value="2"/>
</dbReference>
<feature type="region of interest" description="Disordered" evidence="1">
    <location>
        <begin position="16"/>
        <end position="40"/>
    </location>
</feature>
<dbReference type="InterPro" id="IPR007138">
    <property type="entry name" value="ABM_dom"/>
</dbReference>
<accession>A0A5B8MS67</accession>
<dbReference type="InterPro" id="IPR011008">
    <property type="entry name" value="Dimeric_a/b-barrel"/>
</dbReference>
<dbReference type="InterPro" id="IPR050404">
    <property type="entry name" value="Heme-degrading_MO"/>
</dbReference>
<dbReference type="SUPFAM" id="SSF54909">
    <property type="entry name" value="Dimeric alpha+beta barrel"/>
    <property type="match status" value="2"/>
</dbReference>
<evidence type="ECO:0000313" key="3">
    <source>
        <dbReference type="EMBL" id="QDZ22122.1"/>
    </source>
</evidence>
<dbReference type="PROSITE" id="PS51725">
    <property type="entry name" value="ABM"/>
    <property type="match status" value="2"/>
</dbReference>
<organism evidence="3 4">
    <name type="scientific">Chloropicon primus</name>
    <dbReference type="NCBI Taxonomy" id="1764295"/>
    <lineage>
        <taxon>Eukaryota</taxon>
        <taxon>Viridiplantae</taxon>
        <taxon>Chlorophyta</taxon>
        <taxon>Chloropicophyceae</taxon>
        <taxon>Chloropicales</taxon>
        <taxon>Chloropicaceae</taxon>
        <taxon>Chloropicon</taxon>
    </lineage>
</organism>
<dbReference type="PANTHER" id="PTHR34474:SF2">
    <property type="entry name" value="SIGNAL TRANSDUCTION PROTEIN TRAP"/>
    <property type="match status" value="1"/>
</dbReference>
<dbReference type="OrthoDB" id="427604at2759"/>
<reference evidence="3 4" key="1">
    <citation type="submission" date="2018-07" db="EMBL/GenBank/DDBJ databases">
        <title>The complete nuclear genome of the prasinophyte Chloropicon primus (CCMP1205).</title>
        <authorList>
            <person name="Pombert J.-F."/>
            <person name="Otis C."/>
            <person name="Turmel M."/>
            <person name="Lemieux C."/>
        </authorList>
    </citation>
    <scope>NUCLEOTIDE SEQUENCE [LARGE SCALE GENOMIC DNA]</scope>
    <source>
        <strain evidence="3 4">CCMP1205</strain>
    </source>
</reference>
<gene>
    <name evidence="3" type="ORF">A3770_07p46400</name>
</gene>
<protein>
    <recommendedName>
        <fullName evidence="2">ABM domain-containing protein</fullName>
    </recommendedName>
</protein>
<dbReference type="STRING" id="1764295.A0A5B8MS67"/>
<feature type="compositionally biased region" description="Basic and acidic residues" evidence="1">
    <location>
        <begin position="16"/>
        <end position="29"/>
    </location>
</feature>
<feature type="domain" description="ABM" evidence="2">
    <location>
        <begin position="50"/>
        <end position="154"/>
    </location>
</feature>
<evidence type="ECO:0000259" key="2">
    <source>
        <dbReference type="PROSITE" id="PS51725"/>
    </source>
</evidence>
<evidence type="ECO:0000313" key="4">
    <source>
        <dbReference type="Proteomes" id="UP000316726"/>
    </source>
</evidence>
<evidence type="ECO:0000256" key="1">
    <source>
        <dbReference type="SAM" id="MobiDB-lite"/>
    </source>
</evidence>
<proteinExistence type="predicted"/>
<dbReference type="PANTHER" id="PTHR34474">
    <property type="entry name" value="SIGNAL TRANSDUCTION PROTEIN TRAP"/>
    <property type="match status" value="1"/>
</dbReference>
<dbReference type="AlphaFoldDB" id="A0A5B8MS67"/>